<dbReference type="GO" id="GO:0016020">
    <property type="term" value="C:membrane"/>
    <property type="evidence" value="ECO:0007669"/>
    <property type="project" value="InterPro"/>
</dbReference>
<dbReference type="GO" id="GO:0046983">
    <property type="term" value="F:protein dimerization activity"/>
    <property type="evidence" value="ECO:0007669"/>
    <property type="project" value="InterPro"/>
</dbReference>
<evidence type="ECO:0000259" key="12">
    <source>
        <dbReference type="Pfam" id="PF13796"/>
    </source>
</evidence>
<dbReference type="Proteomes" id="UP000559182">
    <property type="component" value="Unassembled WGS sequence"/>
</dbReference>
<feature type="transmembrane region" description="Helical" evidence="10">
    <location>
        <begin position="64"/>
        <end position="84"/>
    </location>
</feature>
<dbReference type="PANTHER" id="PTHR24421">
    <property type="entry name" value="NITRATE/NITRITE SENSOR PROTEIN NARX-RELATED"/>
    <property type="match status" value="1"/>
</dbReference>
<feature type="transmembrane region" description="Helical" evidence="10">
    <location>
        <begin position="181"/>
        <end position="206"/>
    </location>
</feature>
<dbReference type="Pfam" id="PF07730">
    <property type="entry name" value="HisKA_3"/>
    <property type="match status" value="1"/>
</dbReference>
<evidence type="ECO:0000256" key="4">
    <source>
        <dbReference type="ARBA" id="ARBA00022679"/>
    </source>
</evidence>
<dbReference type="InterPro" id="IPR036890">
    <property type="entry name" value="HATPase_C_sf"/>
</dbReference>
<feature type="region of interest" description="Disordered" evidence="9">
    <location>
        <begin position="1"/>
        <end position="20"/>
    </location>
</feature>
<evidence type="ECO:0000256" key="8">
    <source>
        <dbReference type="ARBA" id="ARBA00023012"/>
    </source>
</evidence>
<evidence type="ECO:0000313" key="13">
    <source>
        <dbReference type="EMBL" id="MBB2892868.1"/>
    </source>
</evidence>
<keyword evidence="10" id="KW-0812">Transmembrane</keyword>
<name>A0A839N547_9MICO</name>
<dbReference type="EMBL" id="JACHVQ010000002">
    <property type="protein sequence ID" value="MBB2892868.1"/>
    <property type="molecule type" value="Genomic_DNA"/>
</dbReference>
<dbReference type="GO" id="GO:0005524">
    <property type="term" value="F:ATP binding"/>
    <property type="evidence" value="ECO:0007669"/>
    <property type="project" value="UniProtKB-KW"/>
</dbReference>
<keyword evidence="8" id="KW-0902">Two-component regulatory system</keyword>
<feature type="transmembrane region" description="Helical" evidence="10">
    <location>
        <begin position="38"/>
        <end position="58"/>
    </location>
</feature>
<evidence type="ECO:0000256" key="9">
    <source>
        <dbReference type="SAM" id="MobiDB-lite"/>
    </source>
</evidence>
<dbReference type="InterPro" id="IPR011712">
    <property type="entry name" value="Sig_transdc_His_kin_sub3_dim/P"/>
</dbReference>
<evidence type="ECO:0000256" key="3">
    <source>
        <dbReference type="ARBA" id="ARBA00022553"/>
    </source>
</evidence>
<dbReference type="GO" id="GO:0000155">
    <property type="term" value="F:phosphorelay sensor kinase activity"/>
    <property type="evidence" value="ECO:0007669"/>
    <property type="project" value="InterPro"/>
</dbReference>
<dbReference type="AlphaFoldDB" id="A0A839N547"/>
<keyword evidence="6 13" id="KW-0418">Kinase</keyword>
<comment type="caution">
    <text evidence="13">The sequence shown here is derived from an EMBL/GenBank/DDBJ whole genome shotgun (WGS) entry which is preliminary data.</text>
</comment>
<dbReference type="RefSeq" id="WP_183321261.1">
    <property type="nucleotide sequence ID" value="NZ_JACHVQ010000002.1"/>
</dbReference>
<dbReference type="CDD" id="cd16917">
    <property type="entry name" value="HATPase_UhpB-NarQ-NarX-like"/>
    <property type="match status" value="1"/>
</dbReference>
<evidence type="ECO:0000256" key="10">
    <source>
        <dbReference type="SAM" id="Phobius"/>
    </source>
</evidence>
<dbReference type="PANTHER" id="PTHR24421:SF10">
    <property type="entry name" value="NITRATE_NITRITE SENSOR PROTEIN NARQ"/>
    <property type="match status" value="1"/>
</dbReference>
<keyword evidence="10" id="KW-0472">Membrane</keyword>
<evidence type="ECO:0000256" key="6">
    <source>
        <dbReference type="ARBA" id="ARBA00022777"/>
    </source>
</evidence>
<proteinExistence type="predicted"/>
<dbReference type="Pfam" id="PF13796">
    <property type="entry name" value="Sensor"/>
    <property type="match status" value="1"/>
</dbReference>
<sequence>MAYSMVMSDESVTTPGPAGRSGRGLLPGLLQQTLNCSLYLLIAWPFQLAVFIVNVTLISTAFSILLAPLAIPLSIAVAAGAAAVERRMVGKYVGLDAPPARRLARAPQEPWTDYAVRVVKSPAVWLEVAWSLVAWVVSTITWVLTITWWSIAFAGITWPVYGWMIHGRNGNQDLSDLMGMHSFGAAVILNVGVGLIFLVTMPLVIIGMARGQGLISTALLGRAQQEARIAELTQAREAARQAESAQLSRLERDIHDGPQQRLVRLKMDLARMERQVGEDSHAILGLRAAIASTQETLDELRALSKGIAPPVLADRGLLAAVREAAGRATIPVTVEADLGAVILPPHLEQAAYFVVSEALTNVAKHSGARSGLVSLQVVGAELSVSVTDDGQGGAHASKGSGIVGLQNRVRSVGGTLTLESPVGGPTTLLAVFPLT</sequence>
<evidence type="ECO:0000256" key="5">
    <source>
        <dbReference type="ARBA" id="ARBA00022741"/>
    </source>
</evidence>
<keyword evidence="5" id="KW-0547">Nucleotide-binding</keyword>
<feature type="transmembrane region" description="Helical" evidence="10">
    <location>
        <begin position="132"/>
        <end position="161"/>
    </location>
</feature>
<keyword evidence="4" id="KW-0808">Transferase</keyword>
<keyword evidence="3" id="KW-0597">Phosphoprotein</keyword>
<evidence type="ECO:0000313" key="14">
    <source>
        <dbReference type="Proteomes" id="UP000559182"/>
    </source>
</evidence>
<keyword evidence="14" id="KW-1185">Reference proteome</keyword>
<accession>A0A839N547</accession>
<dbReference type="SUPFAM" id="SSF55874">
    <property type="entry name" value="ATPase domain of HSP90 chaperone/DNA topoisomerase II/histidine kinase"/>
    <property type="match status" value="1"/>
</dbReference>
<evidence type="ECO:0000256" key="1">
    <source>
        <dbReference type="ARBA" id="ARBA00000085"/>
    </source>
</evidence>
<evidence type="ECO:0000259" key="11">
    <source>
        <dbReference type="Pfam" id="PF07730"/>
    </source>
</evidence>
<dbReference type="Gene3D" id="3.30.565.10">
    <property type="entry name" value="Histidine kinase-like ATPase, C-terminal domain"/>
    <property type="match status" value="1"/>
</dbReference>
<dbReference type="InterPro" id="IPR050482">
    <property type="entry name" value="Sensor_HK_TwoCompSys"/>
</dbReference>
<evidence type="ECO:0000256" key="2">
    <source>
        <dbReference type="ARBA" id="ARBA00012438"/>
    </source>
</evidence>
<keyword evidence="10" id="KW-1133">Transmembrane helix</keyword>
<keyword evidence="7" id="KW-0067">ATP-binding</keyword>
<gene>
    <name evidence="13" type="ORF">FHU39_002886</name>
</gene>
<organism evidence="13 14">
    <name type="scientific">Flexivirga oryzae</name>
    <dbReference type="NCBI Taxonomy" id="1794944"/>
    <lineage>
        <taxon>Bacteria</taxon>
        <taxon>Bacillati</taxon>
        <taxon>Actinomycetota</taxon>
        <taxon>Actinomycetes</taxon>
        <taxon>Micrococcales</taxon>
        <taxon>Dermacoccaceae</taxon>
        <taxon>Flexivirga</taxon>
    </lineage>
</organism>
<evidence type="ECO:0000256" key="7">
    <source>
        <dbReference type="ARBA" id="ARBA00022840"/>
    </source>
</evidence>
<feature type="domain" description="Signal transduction histidine kinase subgroup 3 dimerisation and phosphoacceptor" evidence="11">
    <location>
        <begin position="249"/>
        <end position="311"/>
    </location>
</feature>
<feature type="domain" description="Putative sensor" evidence="12">
    <location>
        <begin position="39"/>
        <end position="220"/>
    </location>
</feature>
<reference evidence="13 14" key="1">
    <citation type="submission" date="2020-08" db="EMBL/GenBank/DDBJ databases">
        <title>Sequencing the genomes of 1000 actinobacteria strains.</title>
        <authorList>
            <person name="Klenk H.-P."/>
        </authorList>
    </citation>
    <scope>NUCLEOTIDE SEQUENCE [LARGE SCALE GENOMIC DNA]</scope>
    <source>
        <strain evidence="13 14">DSM 105369</strain>
    </source>
</reference>
<dbReference type="InterPro" id="IPR025828">
    <property type="entry name" value="Put_sensor_dom"/>
</dbReference>
<protein>
    <recommendedName>
        <fullName evidence="2">histidine kinase</fullName>
        <ecNumber evidence="2">2.7.13.3</ecNumber>
    </recommendedName>
</protein>
<dbReference type="EC" id="2.7.13.3" evidence="2"/>
<comment type="catalytic activity">
    <reaction evidence="1">
        <text>ATP + protein L-histidine = ADP + protein N-phospho-L-histidine.</text>
        <dbReference type="EC" id="2.7.13.3"/>
    </reaction>
</comment>